<evidence type="ECO:0000256" key="6">
    <source>
        <dbReference type="ARBA" id="ARBA00022741"/>
    </source>
</evidence>
<dbReference type="GO" id="GO:0004839">
    <property type="term" value="F:ubiquitin activating enzyme activity"/>
    <property type="evidence" value="ECO:0007669"/>
    <property type="project" value="UniProtKB-EC"/>
</dbReference>
<dbReference type="Pfam" id="PF09358">
    <property type="entry name" value="E1_UFD"/>
    <property type="match status" value="1"/>
</dbReference>
<dbReference type="GO" id="GO:0005634">
    <property type="term" value="C:nucleus"/>
    <property type="evidence" value="ECO:0007669"/>
    <property type="project" value="TreeGrafter"/>
</dbReference>
<dbReference type="FunFam" id="3.40.50.12550:FF:000001">
    <property type="entry name" value="Ubiquitin-activating enzyme E1 1"/>
    <property type="match status" value="1"/>
</dbReference>
<dbReference type="Gene3D" id="3.50.50.80">
    <property type="entry name" value="Ubiquitin-activating enzyme E1, inactive adenylation domain, subdomain 1"/>
    <property type="match status" value="1"/>
</dbReference>
<dbReference type="InterPro" id="IPR035985">
    <property type="entry name" value="Ubiquitin-activating_enz"/>
</dbReference>
<dbReference type="InterPro" id="IPR045886">
    <property type="entry name" value="ThiF/MoeB/HesA"/>
</dbReference>
<dbReference type="CDD" id="cd01491">
    <property type="entry name" value="Ube1_repeat1"/>
    <property type="match status" value="1"/>
</dbReference>
<dbReference type="InterPro" id="IPR038252">
    <property type="entry name" value="UBA_E1_C_sf"/>
</dbReference>
<dbReference type="GO" id="GO:0006974">
    <property type="term" value="P:DNA damage response"/>
    <property type="evidence" value="ECO:0007669"/>
    <property type="project" value="TreeGrafter"/>
</dbReference>
<dbReference type="InterPro" id="IPR019572">
    <property type="entry name" value="UBA_E1_SCCH"/>
</dbReference>
<dbReference type="Gene3D" id="1.10.10.2660">
    <property type="entry name" value="Ubiquitin-activating enzyme E1, SCCH domain"/>
    <property type="match status" value="1"/>
</dbReference>
<protein>
    <recommendedName>
        <fullName evidence="9">Ubiquitin-activating enzyme E1 1</fullName>
        <ecNumber evidence="4">6.2.1.45</ecNumber>
    </recommendedName>
</protein>
<dbReference type="RefSeq" id="XP_503611.1">
    <property type="nucleotide sequence ID" value="XM_503611.1"/>
</dbReference>
<dbReference type="FunFam" id="1.10.10.2660:FF:000001">
    <property type="entry name" value="Ubiquitin-activating enzyme E1 1"/>
    <property type="match status" value="1"/>
</dbReference>
<dbReference type="Proteomes" id="UP000256601">
    <property type="component" value="Unassembled WGS sequence"/>
</dbReference>
<comment type="similarity">
    <text evidence="3 11">Belongs to the ubiquitin-activating E1 family.</text>
</comment>
<dbReference type="Pfam" id="PF10585">
    <property type="entry name" value="UBA_E1_SCCH"/>
    <property type="match status" value="1"/>
</dbReference>
<dbReference type="PANTHER" id="PTHR10953:SF4">
    <property type="entry name" value="UBIQUITIN-ACTIVATING ENZYME E1 C-TERMINAL DOMAIN-CONTAINING PROTEIN"/>
    <property type="match status" value="1"/>
</dbReference>
<evidence type="ECO:0000256" key="8">
    <source>
        <dbReference type="ARBA" id="ARBA00022840"/>
    </source>
</evidence>
<dbReference type="VEuPathDB" id="FungiDB:YALI1_E07302g"/>
<dbReference type="eggNOG" id="KOG2012">
    <property type="taxonomic scope" value="Eukaryota"/>
</dbReference>
<dbReference type="PANTHER" id="PTHR10953">
    <property type="entry name" value="UBIQUITIN-ACTIVATING ENZYME E1"/>
    <property type="match status" value="1"/>
</dbReference>
<dbReference type="SMART" id="SM00985">
    <property type="entry name" value="UBA_e1_C"/>
    <property type="match status" value="1"/>
</dbReference>
<dbReference type="CDD" id="cd01490">
    <property type="entry name" value="Ube1_repeat2"/>
    <property type="match status" value="1"/>
</dbReference>
<dbReference type="FunFam" id="2.40.30.180:FF:000001">
    <property type="entry name" value="ubiquitin-like modifier-activating enzyme 1"/>
    <property type="match status" value="1"/>
</dbReference>
<dbReference type="OMA" id="GANLHAF"/>
<evidence type="ECO:0000313" key="14">
    <source>
        <dbReference type="EMBL" id="RDW27833.1"/>
    </source>
</evidence>
<dbReference type="InterPro" id="IPR042449">
    <property type="entry name" value="Ub-E1_IAD_1"/>
</dbReference>
<gene>
    <name evidence="14" type="ORF">B0I71DRAFT_128564</name>
    <name evidence="13" type="ORF">YALI1_E07302g</name>
</gene>
<dbReference type="GO" id="GO:0006511">
    <property type="term" value="P:ubiquitin-dependent protein catabolic process"/>
    <property type="evidence" value="ECO:0007669"/>
    <property type="project" value="TreeGrafter"/>
</dbReference>
<comment type="pathway">
    <text evidence="2">Protein modification; protein ubiquitination.</text>
</comment>
<dbReference type="InterPro" id="IPR000594">
    <property type="entry name" value="ThiF_NAD_FAD-bd"/>
</dbReference>
<comment type="catalytic activity">
    <reaction evidence="1">
        <text>ATP + ubiquitin + [E1 ubiquitin-activating enzyme]-L-cysteine = AMP + diphosphate + S-ubiquitinyl-[E1 ubiquitin-activating enzyme]-L-cysteine.</text>
        <dbReference type="EC" id="6.2.1.45"/>
    </reaction>
</comment>
<dbReference type="Gene3D" id="2.40.30.180">
    <property type="entry name" value="Ubiquitin-activating enzyme E1, FCCH domain"/>
    <property type="match status" value="1"/>
</dbReference>
<dbReference type="InterPro" id="IPR032420">
    <property type="entry name" value="E1_4HB"/>
</dbReference>
<reference evidence="14 16" key="2">
    <citation type="submission" date="2018-07" db="EMBL/GenBank/DDBJ databases">
        <title>Draft Genome Assemblies for Five Robust Yarrowia lipolytica Strains Exhibiting High Lipid Production and Pentose Sugar Utilization and Sugar Alcohol Secretion from Undetoxified Lignocellulosic Biomass Hydrolysates.</title>
        <authorList>
            <consortium name="DOE Joint Genome Institute"/>
            <person name="Walker C."/>
            <person name="Ryu S."/>
            <person name="Na H."/>
            <person name="Zane M."/>
            <person name="LaButti K."/>
            <person name="Lipzen A."/>
            <person name="Haridas S."/>
            <person name="Barry K."/>
            <person name="Grigoriev I.V."/>
            <person name="Quarterman J."/>
            <person name="Slininger P."/>
            <person name="Dien B."/>
            <person name="Trinh C.T."/>
        </authorList>
    </citation>
    <scope>NUCLEOTIDE SEQUENCE [LARGE SCALE GENOMIC DNA]</scope>
    <source>
        <strain evidence="14 16">YB392</strain>
    </source>
</reference>
<evidence type="ECO:0000256" key="1">
    <source>
        <dbReference type="ARBA" id="ARBA00000488"/>
    </source>
</evidence>
<evidence type="ECO:0000313" key="13">
    <source>
        <dbReference type="EMBL" id="AOW05022.1"/>
    </source>
</evidence>
<dbReference type="Pfam" id="PF00899">
    <property type="entry name" value="ThiF"/>
    <property type="match status" value="1"/>
</dbReference>
<keyword evidence="8 11" id="KW-0067">ATP-binding</keyword>
<dbReference type="SUPFAM" id="SSF69572">
    <property type="entry name" value="Activating enzymes of the ubiquitin-like proteins"/>
    <property type="match status" value="2"/>
</dbReference>
<keyword evidence="5 11" id="KW-0436">Ligase</keyword>
<dbReference type="UniPathway" id="UPA00143"/>
<dbReference type="InterPro" id="IPR042302">
    <property type="entry name" value="E1_FCCH_sf"/>
</dbReference>
<dbReference type="InterPro" id="IPR018075">
    <property type="entry name" value="UBQ-activ_enz_E1"/>
</dbReference>
<dbReference type="EC" id="6.2.1.45" evidence="4"/>
<evidence type="ECO:0000256" key="4">
    <source>
        <dbReference type="ARBA" id="ARBA00012990"/>
    </source>
</evidence>
<keyword evidence="7 11" id="KW-0833">Ubl conjugation pathway</keyword>
<evidence type="ECO:0000256" key="10">
    <source>
        <dbReference type="PROSITE-ProRule" id="PRU10132"/>
    </source>
</evidence>
<evidence type="ECO:0000256" key="11">
    <source>
        <dbReference type="RuleBase" id="RU000519"/>
    </source>
</evidence>
<dbReference type="Pfam" id="PF16191">
    <property type="entry name" value="E1_4HB"/>
    <property type="match status" value="1"/>
</dbReference>
<dbReference type="InterPro" id="IPR018965">
    <property type="entry name" value="Ub-activating_enz_E1_C"/>
</dbReference>
<dbReference type="InterPro" id="IPR000011">
    <property type="entry name" value="UBQ/SUMO-activ_enz_E1-like"/>
</dbReference>
<dbReference type="InterPro" id="IPR033127">
    <property type="entry name" value="UBQ-activ_enz_E1_Cys_AS"/>
</dbReference>
<dbReference type="FunFam" id="3.40.50.720:FF:000015">
    <property type="entry name" value="Ubiquitin-activating enzyme E1 1"/>
    <property type="match status" value="1"/>
</dbReference>
<dbReference type="InterPro" id="IPR032418">
    <property type="entry name" value="E1_FCCH"/>
</dbReference>
<accession>A0A1D8NHB8</accession>
<dbReference type="GO" id="GO:0005524">
    <property type="term" value="F:ATP binding"/>
    <property type="evidence" value="ECO:0007669"/>
    <property type="project" value="UniProtKB-KW"/>
</dbReference>
<evidence type="ECO:0000256" key="9">
    <source>
        <dbReference type="ARBA" id="ARBA00073786"/>
    </source>
</evidence>
<feature type="domain" description="Ubiquitin-activating enzyme E1 C-terminal" evidence="12">
    <location>
        <begin position="884"/>
        <end position="1011"/>
    </location>
</feature>
<feature type="active site" description="Glycyl thioester intermediate" evidence="10">
    <location>
        <position position="595"/>
    </location>
</feature>
<dbReference type="Pfam" id="PF16190">
    <property type="entry name" value="E1_FCCH"/>
    <property type="match status" value="1"/>
</dbReference>
<keyword evidence="6 11" id="KW-0547">Nucleotide-binding</keyword>
<dbReference type="FunFam" id="3.50.50.80:FF:000001">
    <property type="entry name" value="ubiquitin-like modifier-activating enzyme 1"/>
    <property type="match status" value="1"/>
</dbReference>
<evidence type="ECO:0000313" key="16">
    <source>
        <dbReference type="Proteomes" id="UP000256601"/>
    </source>
</evidence>
<dbReference type="InterPro" id="IPR042063">
    <property type="entry name" value="Ubi_acti_E1_SCCH"/>
</dbReference>
<name>A0A1D8NHB8_YARLL</name>
<dbReference type="PRINTS" id="PR01849">
    <property type="entry name" value="UBIQUITINACT"/>
</dbReference>
<reference evidence="13 15" key="1">
    <citation type="journal article" date="2016" name="PLoS ONE">
        <title>Sequence Assembly of Yarrowia lipolytica Strain W29/CLIB89 Shows Transposable Element Diversity.</title>
        <authorList>
            <person name="Magnan C."/>
            <person name="Yu J."/>
            <person name="Chang I."/>
            <person name="Jahn E."/>
            <person name="Kanomata Y."/>
            <person name="Wu J."/>
            <person name="Zeller M."/>
            <person name="Oakes M."/>
            <person name="Baldi P."/>
            <person name="Sandmeyer S."/>
        </authorList>
    </citation>
    <scope>NUCLEOTIDE SEQUENCE [LARGE SCALE GENOMIC DNA]</scope>
    <source>
        <strain evidence="13">CLIB89</strain>
        <strain evidence="15">CLIB89(W29)</strain>
    </source>
</reference>
<evidence type="ECO:0000259" key="12">
    <source>
        <dbReference type="SMART" id="SM00985"/>
    </source>
</evidence>
<dbReference type="GeneID" id="2912342"/>
<organism evidence="13 15">
    <name type="scientific">Yarrowia lipolytica</name>
    <name type="common">Candida lipolytica</name>
    <dbReference type="NCBI Taxonomy" id="4952"/>
    <lineage>
        <taxon>Eukaryota</taxon>
        <taxon>Fungi</taxon>
        <taxon>Dikarya</taxon>
        <taxon>Ascomycota</taxon>
        <taxon>Saccharomycotina</taxon>
        <taxon>Dipodascomycetes</taxon>
        <taxon>Dipodascales</taxon>
        <taxon>Dipodascales incertae sedis</taxon>
        <taxon>Yarrowia</taxon>
    </lineage>
</organism>
<evidence type="ECO:0000256" key="3">
    <source>
        <dbReference type="ARBA" id="ARBA00005673"/>
    </source>
</evidence>
<dbReference type="Proteomes" id="UP000182444">
    <property type="component" value="Chromosome 1E"/>
</dbReference>
<dbReference type="NCBIfam" id="TIGR01408">
    <property type="entry name" value="Ube1"/>
    <property type="match status" value="1"/>
</dbReference>
<dbReference type="PROSITE" id="PS00865">
    <property type="entry name" value="UBIQUITIN_ACTIVAT_2"/>
    <property type="match status" value="1"/>
</dbReference>
<dbReference type="EMBL" id="CP017557">
    <property type="protein sequence ID" value="AOW05022.1"/>
    <property type="molecule type" value="Genomic_DNA"/>
</dbReference>
<dbReference type="Gene3D" id="3.40.50.12550">
    <property type="entry name" value="Ubiquitin-activating enzyme E1, inactive adenylation domain, subdomain 2"/>
    <property type="match status" value="1"/>
</dbReference>
<dbReference type="KEGG" id="yli:2912342"/>
<dbReference type="AlphaFoldDB" id="A0A1D8NHB8"/>
<dbReference type="GO" id="GO:0005737">
    <property type="term" value="C:cytoplasm"/>
    <property type="evidence" value="ECO:0007669"/>
    <property type="project" value="TreeGrafter"/>
</dbReference>
<dbReference type="FunFam" id="3.10.290.60:FF:000005">
    <property type="entry name" value="Ubiquitin-like modifier-activating enzyme 7"/>
    <property type="match status" value="1"/>
</dbReference>
<evidence type="ECO:0000256" key="5">
    <source>
        <dbReference type="ARBA" id="ARBA00022598"/>
    </source>
</evidence>
<dbReference type="Gene3D" id="3.10.290.60">
    <property type="entry name" value="Ubiquitin-activating enzyme E1, UFD domain"/>
    <property type="match status" value="1"/>
</dbReference>
<sequence length="1015" mass="112881">MSDKSDKMQIDNAGEIDESLYSRQLYVLGHEAMKKMANSNVLIVGLQGLGIEIAKNIVLAGVKSLTLYDPGKTEVADLSAQFFLREDDVGKRRDQVSQPRLAELNSYVPVHVLEAKDLSEEEVARFQVVVLTNASLEEQIRVNEITHKQNIGFVSTDTRGLFGNIFVDFGSSFALIDANGEEPHSGIIAGIDEEGNVAALDETRHNLEDGDYVKFTEVEGLDINGDTPRKIKVTGPYSFNIGSVDGLGTYKKGGLFTQVKMPQEISFGSLKEQLAKPELLISDFAKMERPAQLHVGFMAVQAFQQKHGRAPRPQNTEDANEVLHLAKSVTAEYPDVLSGGEIDEKLLTQLSFQAAGELPAMTALFGGMAAQEVLKGCSGKFGPIRQWVYFDSLESLPKDVALTEQSVAPTGSRYDRQVAVFGKEFTEKIFAVKTFLVGSGAIGCEMLKNWALMGLGKDGEIHVTDNDVIEKSNLNRQFLFRPKDVGKHKSVTATEAVAEMNPDLKGHFDAKLDKVGPDTENIFDDSFWKSLDFVTNALDNVDARTYVDRRCVFFQKPLLESGTLGTKGNVQVVYPNLTESYSSSQDPPEKGIPLCTLRSFPNKVDHTIAWAKSIFQGYFTDNVESVNLFLSQPNFVESTLKQTGDQKSILENIKSYLVDERPTTFKECVQWARLEFEKKFNGDISQLLYNFPKDATTSTGAPFWSGPKRAPDALEFDFNNQDHLDFLIAGANLRAFNYGIRGDDLDVSEYKEVVDNMTVPKFEPKSGIKIQANENESVDPVDADSEELTQLANSLPPPSSLAGFRLTPVEFEKDDDTNFHIQFITAASNCRAQNYAIDGADRHKTKFIAGRIIPAIATTTALVTGLVCLELYKVVDKREVIEDYKNGFVNLALPFLGFSEPIASQKMEIAGVELDKIWGRYDIHENLTLKQFLEFFEKNYNLTVTMLSQNVSLLYASFFPPAKLNEKYDLTLTELVEAVTKKKLEPHVKTLIFEVCAEDQDGEDVDDIPYVCLHL</sequence>
<evidence type="ECO:0000256" key="2">
    <source>
        <dbReference type="ARBA" id="ARBA00004906"/>
    </source>
</evidence>
<dbReference type="OrthoDB" id="10252231at2759"/>
<proteinExistence type="inferred from homology"/>
<evidence type="ECO:0000313" key="15">
    <source>
        <dbReference type="Proteomes" id="UP000182444"/>
    </source>
</evidence>
<dbReference type="Gene3D" id="3.40.50.720">
    <property type="entry name" value="NAD(P)-binding Rossmann-like Domain"/>
    <property type="match status" value="1"/>
</dbReference>
<dbReference type="VEuPathDB" id="FungiDB:YALI0_E06017g"/>
<evidence type="ECO:0000256" key="7">
    <source>
        <dbReference type="ARBA" id="ARBA00022786"/>
    </source>
</evidence>
<dbReference type="EMBL" id="KZ857328">
    <property type="protein sequence ID" value="RDW27833.1"/>
    <property type="molecule type" value="Genomic_DNA"/>
</dbReference>